<accession>A0A9Q1K5F0</accession>
<dbReference type="GO" id="GO:0008173">
    <property type="term" value="F:RNA methyltransferase activity"/>
    <property type="evidence" value="ECO:0007669"/>
    <property type="project" value="InterPro"/>
</dbReference>
<dbReference type="AlphaFoldDB" id="A0A9Q1K5F0"/>
<dbReference type="InterPro" id="IPR023267">
    <property type="entry name" value="RCMT"/>
</dbReference>
<sequence>MGYFDFAVFVGLDYVVYARGSRRHDVGYAASLGQPLKQGLHIGQGATITSRAGIFRALEGGFIYVTNRVYDLRSFNNVLEDEIFLQNLSSFIAIHTLDPQKGEWIFDTCVAPKGKTTASAMLMGDQGDLITTYRSHNKVMVVQHLAPELGLKCLVAYKLDALKSVAEKGEPQGSGLNDGEVSHMRRPVQINPGDKELSTPSPEANAVLEQVIDEIEATPQQPSNRTVIEQGQNSARVLPTFASLVDPNEGTALEFIPAIEINGTKCAQLYAEDIEDESLSKIGSLLGYPLKTDKYIKDKSMLKYARLMVEMSLEGQFPEYIEFANEKGVLLRQKVTYEWMPIKCDKRKMFGHTQEQCRK</sequence>
<dbReference type="GO" id="GO:0001510">
    <property type="term" value="P:RNA methylation"/>
    <property type="evidence" value="ECO:0007669"/>
    <property type="project" value="InterPro"/>
</dbReference>
<keyword evidence="3" id="KW-1185">Reference proteome</keyword>
<dbReference type="EMBL" id="JAKOGI010000331">
    <property type="protein sequence ID" value="KAJ8436750.1"/>
    <property type="molecule type" value="Genomic_DNA"/>
</dbReference>
<comment type="caution">
    <text evidence="2">The sequence shown here is derived from an EMBL/GenBank/DDBJ whole genome shotgun (WGS) entry which is preliminary data.</text>
</comment>
<dbReference type="SUPFAM" id="SSF53335">
    <property type="entry name" value="S-adenosyl-L-methionine-dependent methyltransferases"/>
    <property type="match status" value="1"/>
</dbReference>
<dbReference type="Pfam" id="PF01189">
    <property type="entry name" value="Methyltr_RsmB-F"/>
    <property type="match status" value="1"/>
</dbReference>
<dbReference type="PANTHER" id="PTHR22807:SF34">
    <property type="entry name" value="TRNA (CYTOSINE(72)-C(5))-METHYLTRANSFERASE NSUN6"/>
    <property type="match status" value="1"/>
</dbReference>
<gene>
    <name evidence="2" type="ORF">Cgig2_009724</name>
</gene>
<dbReference type="Gene3D" id="3.40.50.150">
    <property type="entry name" value="Vaccinia Virus protein VP39"/>
    <property type="match status" value="1"/>
</dbReference>
<feature type="domain" description="SAM-dependent methyltransferase RsmB-F/NOP2-type catalytic core" evidence="1">
    <location>
        <begin position="96"/>
        <end position="163"/>
    </location>
</feature>
<organism evidence="2 3">
    <name type="scientific">Carnegiea gigantea</name>
    <dbReference type="NCBI Taxonomy" id="171969"/>
    <lineage>
        <taxon>Eukaryota</taxon>
        <taxon>Viridiplantae</taxon>
        <taxon>Streptophyta</taxon>
        <taxon>Embryophyta</taxon>
        <taxon>Tracheophyta</taxon>
        <taxon>Spermatophyta</taxon>
        <taxon>Magnoliopsida</taxon>
        <taxon>eudicotyledons</taxon>
        <taxon>Gunneridae</taxon>
        <taxon>Pentapetalae</taxon>
        <taxon>Caryophyllales</taxon>
        <taxon>Cactineae</taxon>
        <taxon>Cactaceae</taxon>
        <taxon>Cactoideae</taxon>
        <taxon>Echinocereeae</taxon>
        <taxon>Carnegiea</taxon>
    </lineage>
</organism>
<dbReference type="OrthoDB" id="851886at2759"/>
<reference evidence="2" key="1">
    <citation type="submission" date="2022-04" db="EMBL/GenBank/DDBJ databases">
        <title>Carnegiea gigantea Genome sequencing and assembly v2.</title>
        <authorList>
            <person name="Copetti D."/>
            <person name="Sanderson M.J."/>
            <person name="Burquez A."/>
            <person name="Wojciechowski M.F."/>
        </authorList>
    </citation>
    <scope>NUCLEOTIDE SEQUENCE</scope>
    <source>
        <strain evidence="2">SGP5-SGP5p</strain>
        <tissue evidence="2">Aerial part</tissue>
    </source>
</reference>
<evidence type="ECO:0000259" key="1">
    <source>
        <dbReference type="Pfam" id="PF01189"/>
    </source>
</evidence>
<dbReference type="PANTHER" id="PTHR22807">
    <property type="entry name" value="NOP2 YEAST -RELATED NOL1/NOP2/FMU SUN DOMAIN-CONTAINING"/>
    <property type="match status" value="1"/>
</dbReference>
<proteinExistence type="predicted"/>
<evidence type="ECO:0000313" key="3">
    <source>
        <dbReference type="Proteomes" id="UP001153076"/>
    </source>
</evidence>
<dbReference type="Proteomes" id="UP001153076">
    <property type="component" value="Unassembled WGS sequence"/>
</dbReference>
<protein>
    <recommendedName>
        <fullName evidence="1">SAM-dependent methyltransferase RsmB-F/NOP2-type catalytic core domain-containing protein</fullName>
    </recommendedName>
</protein>
<dbReference type="InterPro" id="IPR049560">
    <property type="entry name" value="MeTrfase_RsmB-F_NOP2_cat"/>
</dbReference>
<name>A0A9Q1K5F0_9CARY</name>
<dbReference type="InterPro" id="IPR029063">
    <property type="entry name" value="SAM-dependent_MTases_sf"/>
</dbReference>
<evidence type="ECO:0000313" key="2">
    <source>
        <dbReference type="EMBL" id="KAJ8436750.1"/>
    </source>
</evidence>